<evidence type="ECO:0000256" key="2">
    <source>
        <dbReference type="ARBA" id="ARBA00023015"/>
    </source>
</evidence>
<reference evidence="6 7" key="1">
    <citation type="submission" date="2014-06" db="EMBL/GenBank/DDBJ databases">
        <title>Draft genome sequence of Paenibacillus sp. MSt1.</title>
        <authorList>
            <person name="Aw Y.K."/>
            <person name="Ong K.S."/>
            <person name="Gan H.M."/>
            <person name="Lee S.M."/>
        </authorList>
    </citation>
    <scope>NUCLEOTIDE SEQUENCE [LARGE SCALE GENOMIC DNA]</scope>
    <source>
        <strain evidence="6 7">MSt1</strain>
    </source>
</reference>
<evidence type="ECO:0000313" key="7">
    <source>
        <dbReference type="Proteomes" id="UP000028123"/>
    </source>
</evidence>
<dbReference type="eggNOG" id="COG0583">
    <property type="taxonomic scope" value="Bacteria"/>
</dbReference>
<accession>A0A081P4T4</accession>
<dbReference type="Pfam" id="PF03466">
    <property type="entry name" value="LysR_substrate"/>
    <property type="match status" value="1"/>
</dbReference>
<dbReference type="AlphaFoldDB" id="A0A081P4T4"/>
<organism evidence="6 7">
    <name type="scientific">Paenibacillus tyrfis</name>
    <dbReference type="NCBI Taxonomy" id="1501230"/>
    <lineage>
        <taxon>Bacteria</taxon>
        <taxon>Bacillati</taxon>
        <taxon>Bacillota</taxon>
        <taxon>Bacilli</taxon>
        <taxon>Bacillales</taxon>
        <taxon>Paenibacillaceae</taxon>
        <taxon>Paenibacillus</taxon>
    </lineage>
</organism>
<dbReference type="EMBL" id="JNVM01000010">
    <property type="protein sequence ID" value="KEQ25707.1"/>
    <property type="molecule type" value="Genomic_DNA"/>
</dbReference>
<sequence>MTHSQIQLFVKIAETGSFTKAGHELNMTQPAVSRAVSTLEAELGVTLLIRDRRNGIILTDIGERLLIVFRDILQGFEKVEQEVMAEKGFEVGTIRIGSFPSASAYFLPKIFRVIGEKYPRIQFDLYEGTIDDLRERLASRMIDVAFLIPPHDEFEITPLLKEEMFLFIRDDHPLADRSTIHLQELSDEAMIICNGGYEIPIFERFREAGARLQVKYIVHNVNTSLNMIQEGLGVAIMSNISVALSTLPPNVRMHALTPHPYREINLAAPSLQEASIAVKLFIQTARDLFGES</sequence>
<dbReference type="Proteomes" id="UP000028123">
    <property type="component" value="Unassembled WGS sequence"/>
</dbReference>
<dbReference type="PROSITE" id="PS50931">
    <property type="entry name" value="HTH_LYSR"/>
    <property type="match status" value="1"/>
</dbReference>
<dbReference type="Pfam" id="PF00126">
    <property type="entry name" value="HTH_1"/>
    <property type="match status" value="1"/>
</dbReference>
<keyword evidence="2" id="KW-0805">Transcription regulation</keyword>
<keyword evidence="7" id="KW-1185">Reference proteome</keyword>
<comment type="caution">
    <text evidence="6">The sequence shown here is derived from an EMBL/GenBank/DDBJ whole genome shotgun (WGS) entry which is preliminary data.</text>
</comment>
<evidence type="ECO:0000256" key="4">
    <source>
        <dbReference type="ARBA" id="ARBA00023163"/>
    </source>
</evidence>
<evidence type="ECO:0000259" key="5">
    <source>
        <dbReference type="PROSITE" id="PS50931"/>
    </source>
</evidence>
<dbReference type="InterPro" id="IPR036390">
    <property type="entry name" value="WH_DNA-bd_sf"/>
</dbReference>
<dbReference type="Gene3D" id="1.10.10.10">
    <property type="entry name" value="Winged helix-like DNA-binding domain superfamily/Winged helix DNA-binding domain"/>
    <property type="match status" value="1"/>
</dbReference>
<dbReference type="PRINTS" id="PR00039">
    <property type="entry name" value="HTHLYSR"/>
</dbReference>
<evidence type="ECO:0000256" key="3">
    <source>
        <dbReference type="ARBA" id="ARBA00023125"/>
    </source>
</evidence>
<dbReference type="SUPFAM" id="SSF46785">
    <property type="entry name" value="Winged helix' DNA-binding domain"/>
    <property type="match status" value="1"/>
</dbReference>
<dbReference type="CDD" id="cd05466">
    <property type="entry name" value="PBP2_LTTR_substrate"/>
    <property type="match status" value="1"/>
</dbReference>
<dbReference type="FunFam" id="1.10.10.10:FF:000455">
    <property type="entry name" value="LysR family transcriptional regulator"/>
    <property type="match status" value="1"/>
</dbReference>
<dbReference type="PANTHER" id="PTHR30419">
    <property type="entry name" value="HTH-TYPE TRANSCRIPTIONAL REGULATOR YBHD"/>
    <property type="match status" value="1"/>
</dbReference>
<keyword evidence="4" id="KW-0804">Transcription</keyword>
<dbReference type="InterPro" id="IPR036388">
    <property type="entry name" value="WH-like_DNA-bd_sf"/>
</dbReference>
<dbReference type="GO" id="GO:0003700">
    <property type="term" value="F:DNA-binding transcription factor activity"/>
    <property type="evidence" value="ECO:0007669"/>
    <property type="project" value="InterPro"/>
</dbReference>
<dbReference type="PANTHER" id="PTHR30419:SF24">
    <property type="entry name" value="HTH-TYPE TRANSCRIPTIONAL REGULATOR CZCR"/>
    <property type="match status" value="1"/>
</dbReference>
<dbReference type="InterPro" id="IPR050950">
    <property type="entry name" value="HTH-type_LysR_regulators"/>
</dbReference>
<dbReference type="OrthoDB" id="63123at2"/>
<gene>
    <name evidence="6" type="ORF">ET33_03045</name>
</gene>
<dbReference type="RefSeq" id="WP_036682241.1">
    <property type="nucleotide sequence ID" value="NZ_JNVM01000010.1"/>
</dbReference>
<evidence type="ECO:0000256" key="1">
    <source>
        <dbReference type="ARBA" id="ARBA00009437"/>
    </source>
</evidence>
<feature type="domain" description="HTH lysR-type" evidence="5">
    <location>
        <begin position="1"/>
        <end position="59"/>
    </location>
</feature>
<keyword evidence="3" id="KW-0238">DNA-binding</keyword>
<evidence type="ECO:0000313" key="6">
    <source>
        <dbReference type="EMBL" id="KEQ25707.1"/>
    </source>
</evidence>
<comment type="similarity">
    <text evidence="1">Belongs to the LysR transcriptional regulatory family.</text>
</comment>
<dbReference type="Gene3D" id="3.40.190.10">
    <property type="entry name" value="Periplasmic binding protein-like II"/>
    <property type="match status" value="2"/>
</dbReference>
<dbReference type="GO" id="GO:0003677">
    <property type="term" value="F:DNA binding"/>
    <property type="evidence" value="ECO:0007669"/>
    <property type="project" value="UniProtKB-KW"/>
</dbReference>
<dbReference type="InterPro" id="IPR005119">
    <property type="entry name" value="LysR_subst-bd"/>
</dbReference>
<dbReference type="SUPFAM" id="SSF53850">
    <property type="entry name" value="Periplasmic binding protein-like II"/>
    <property type="match status" value="1"/>
</dbReference>
<proteinExistence type="inferred from homology"/>
<protein>
    <submittedName>
        <fullName evidence="6">LysR family transcriptional regulator</fullName>
    </submittedName>
</protein>
<dbReference type="GO" id="GO:0005829">
    <property type="term" value="C:cytosol"/>
    <property type="evidence" value="ECO:0007669"/>
    <property type="project" value="TreeGrafter"/>
</dbReference>
<dbReference type="InterPro" id="IPR000847">
    <property type="entry name" value="LysR_HTH_N"/>
</dbReference>
<name>A0A081P4T4_9BACL</name>